<protein>
    <submittedName>
        <fullName evidence="1">Uncharacterized protein</fullName>
    </submittedName>
</protein>
<organism evidence="1 2">
    <name type="scientific">Erwinia phage pEa_SNUABM_17</name>
    <dbReference type="NCBI Taxonomy" id="2869545"/>
    <lineage>
        <taxon>Viruses</taxon>
        <taxon>Duplodnaviria</taxon>
        <taxon>Heunggongvirae</taxon>
        <taxon>Uroviricota</taxon>
        <taxon>Caudoviricetes</taxon>
        <taxon>Alexandravirus</taxon>
        <taxon>Alexandravirus SNUABM17</taxon>
    </lineage>
</organism>
<proteinExistence type="predicted"/>
<reference evidence="1 2" key="1">
    <citation type="submission" date="2021-06" db="EMBL/GenBank/DDBJ databases">
        <title>Complete genome sequence of Erwinia phage pEa_SNUABM_17.</title>
        <authorList>
            <person name="Kim S.G."/>
            <person name="Park S.C."/>
        </authorList>
    </citation>
    <scope>NUCLEOTIDE SEQUENCE [LARGE SCALE GENOMIC DNA]</scope>
</reference>
<gene>
    <name evidence="1" type="ORF">pEaSNUABM17_00217</name>
</gene>
<dbReference type="Proteomes" id="UP000827911">
    <property type="component" value="Segment"/>
</dbReference>
<evidence type="ECO:0000313" key="2">
    <source>
        <dbReference type="Proteomes" id="UP000827911"/>
    </source>
</evidence>
<keyword evidence="2" id="KW-1185">Reference proteome</keyword>
<accession>A0AAE8C3M0</accession>
<sequence>MPKVKCSQMARLRIAVKLEIVLAAKKQTVPKKGIEKFLTMEYAALAKNRKKYITKLLLEDWPKYGSKELLEKSLAEIVPWLKTCPPEPVKTLCLSYPYLKPFECVYREIDAAIMFALRRYEVEVAWNFPKLDLYDPEDEDDDMMYFIDRQLEKPD</sequence>
<evidence type="ECO:0000313" key="1">
    <source>
        <dbReference type="EMBL" id="QZE57763.1"/>
    </source>
</evidence>
<name>A0AAE8C3M0_9CAUD</name>
<dbReference type="EMBL" id="MZ443777">
    <property type="protein sequence ID" value="QZE57763.1"/>
    <property type="molecule type" value="Genomic_DNA"/>
</dbReference>